<dbReference type="PANTHER" id="PTHR37016">
    <property type="match status" value="1"/>
</dbReference>
<evidence type="ECO:0000256" key="12">
    <source>
        <dbReference type="ARBA" id="ARBA00023145"/>
    </source>
</evidence>
<evidence type="ECO:0000256" key="2">
    <source>
        <dbReference type="ARBA" id="ARBA00004613"/>
    </source>
</evidence>
<comment type="subcellular location">
    <subcellularLocation>
        <location evidence="2 15">Secreted</location>
    </subcellularLocation>
</comment>
<evidence type="ECO:0000256" key="5">
    <source>
        <dbReference type="ARBA" id="ARBA00022670"/>
    </source>
</evidence>
<keyword evidence="12" id="KW-0865">Zymogen</keyword>
<keyword evidence="11 15" id="KW-0482">Metalloprotease</keyword>
<evidence type="ECO:0000256" key="14">
    <source>
        <dbReference type="PIRSR" id="PIRSR601384-2"/>
    </source>
</evidence>
<evidence type="ECO:0000256" key="9">
    <source>
        <dbReference type="ARBA" id="ARBA00022801"/>
    </source>
</evidence>
<comment type="similarity">
    <text evidence="3 15">Belongs to the peptidase M35 family.</text>
</comment>
<feature type="binding site" evidence="14">
    <location>
        <position position="304"/>
    </location>
    <ligand>
        <name>Zn(2+)</name>
        <dbReference type="ChEBI" id="CHEBI:29105"/>
        <note>catalytic</note>
    </ligand>
</feature>
<evidence type="ECO:0000313" key="18">
    <source>
        <dbReference type="EMBL" id="KAH7311394.1"/>
    </source>
</evidence>
<dbReference type="PANTHER" id="PTHR37016:SF2">
    <property type="entry name" value="NEUTRAL PROTEASE 2 HOMOLOG SNOG_02177"/>
    <property type="match status" value="1"/>
</dbReference>
<keyword evidence="9 15" id="KW-0378">Hydrolase</keyword>
<gene>
    <name evidence="18" type="ORF">B0I35DRAFT_481360</name>
</gene>
<evidence type="ECO:0000256" key="7">
    <source>
        <dbReference type="ARBA" id="ARBA00022723"/>
    </source>
</evidence>
<dbReference type="GO" id="GO:0004222">
    <property type="term" value="F:metalloendopeptidase activity"/>
    <property type="evidence" value="ECO:0007669"/>
    <property type="project" value="InterPro"/>
</dbReference>
<keyword evidence="4 15" id="KW-0964">Secreted</keyword>
<dbReference type="Gene3D" id="3.40.390.10">
    <property type="entry name" value="Collagenase (Catalytic Domain)"/>
    <property type="match status" value="1"/>
</dbReference>
<dbReference type="GO" id="GO:0005576">
    <property type="term" value="C:extracellular region"/>
    <property type="evidence" value="ECO:0007669"/>
    <property type="project" value="UniProtKB-SubCell"/>
</dbReference>
<feature type="binding site" evidence="14">
    <location>
        <position position="317"/>
    </location>
    <ligand>
        <name>Zn(2+)</name>
        <dbReference type="ChEBI" id="CHEBI:29105"/>
        <note>catalytic</note>
    </ligand>
</feature>
<dbReference type="GO" id="GO:0006508">
    <property type="term" value="P:proteolysis"/>
    <property type="evidence" value="ECO:0007669"/>
    <property type="project" value="UniProtKB-KW"/>
</dbReference>
<evidence type="ECO:0000256" key="8">
    <source>
        <dbReference type="ARBA" id="ARBA00022729"/>
    </source>
</evidence>
<comment type="function">
    <text evidence="15">Secreted metalloproteinase that allows assimilation of proteinaceous substrates. Shows high activities on basic nuclear substrates such as histone and protamine.</text>
</comment>
<reference evidence="18" key="1">
    <citation type="journal article" date="2021" name="Nat. Commun.">
        <title>Genetic determinants of endophytism in the Arabidopsis root mycobiome.</title>
        <authorList>
            <person name="Mesny F."/>
            <person name="Miyauchi S."/>
            <person name="Thiergart T."/>
            <person name="Pickel B."/>
            <person name="Atanasova L."/>
            <person name="Karlsson M."/>
            <person name="Huettel B."/>
            <person name="Barry K.W."/>
            <person name="Haridas S."/>
            <person name="Chen C."/>
            <person name="Bauer D."/>
            <person name="Andreopoulos W."/>
            <person name="Pangilinan J."/>
            <person name="LaButti K."/>
            <person name="Riley R."/>
            <person name="Lipzen A."/>
            <person name="Clum A."/>
            <person name="Drula E."/>
            <person name="Henrissat B."/>
            <person name="Kohler A."/>
            <person name="Grigoriev I.V."/>
            <person name="Martin F.M."/>
            <person name="Hacquard S."/>
        </authorList>
    </citation>
    <scope>NUCLEOTIDE SEQUENCE</scope>
    <source>
        <strain evidence="18">MPI-CAGE-CH-0235</strain>
    </source>
</reference>
<dbReference type="EMBL" id="JAGPNK010000011">
    <property type="protein sequence ID" value="KAH7311394.1"/>
    <property type="molecule type" value="Genomic_DNA"/>
</dbReference>
<dbReference type="InterPro" id="IPR029463">
    <property type="entry name" value="Lys_MEP"/>
</dbReference>
<keyword evidence="6 15" id="KW-0165">Cleavage on pair of basic residues</keyword>
<keyword evidence="7 14" id="KW-0479">Metal-binding</keyword>
<evidence type="ECO:0000256" key="16">
    <source>
        <dbReference type="SAM" id="SignalP"/>
    </source>
</evidence>
<dbReference type="InterPro" id="IPR050414">
    <property type="entry name" value="Fungal_M35_metalloproteases"/>
</dbReference>
<organism evidence="18 19">
    <name type="scientific">Stachybotrys elegans</name>
    <dbReference type="NCBI Taxonomy" id="80388"/>
    <lineage>
        <taxon>Eukaryota</taxon>
        <taxon>Fungi</taxon>
        <taxon>Dikarya</taxon>
        <taxon>Ascomycota</taxon>
        <taxon>Pezizomycotina</taxon>
        <taxon>Sordariomycetes</taxon>
        <taxon>Hypocreomycetidae</taxon>
        <taxon>Hypocreales</taxon>
        <taxon>Stachybotryaceae</taxon>
        <taxon>Stachybotrys</taxon>
    </lineage>
</organism>
<feature type="active site" evidence="13">
    <location>
        <position position="305"/>
    </location>
</feature>
<evidence type="ECO:0000256" key="1">
    <source>
        <dbReference type="ARBA" id="ARBA00001187"/>
    </source>
</evidence>
<dbReference type="AlphaFoldDB" id="A0A8K0WN12"/>
<evidence type="ECO:0000256" key="6">
    <source>
        <dbReference type="ARBA" id="ARBA00022685"/>
    </source>
</evidence>
<name>A0A8K0WN12_9HYPO</name>
<dbReference type="CDD" id="cd11008">
    <property type="entry name" value="M35_deuterolysin_like"/>
    <property type="match status" value="1"/>
</dbReference>
<protein>
    <recommendedName>
        <fullName evidence="15">Neutral protease 2</fullName>
        <ecNumber evidence="15">3.4.24.39</ecNumber>
    </recommendedName>
    <alternativeName>
        <fullName evidence="15">Deuterolysin</fullName>
    </alternativeName>
</protein>
<comment type="catalytic activity">
    <reaction evidence="1 15">
        <text>Preferential cleavage of bonds with hydrophobic residues in P1'. Also 3-Asn-|-Gln-4 and 8-Gly-|-Ser-9 bonds in insulin B chain.</text>
        <dbReference type="EC" id="3.4.24.39"/>
    </reaction>
</comment>
<comment type="caution">
    <text evidence="18">The sequence shown here is derived from an EMBL/GenBank/DDBJ whole genome shotgun (WGS) entry which is preliminary data.</text>
</comment>
<evidence type="ECO:0000256" key="10">
    <source>
        <dbReference type="ARBA" id="ARBA00022833"/>
    </source>
</evidence>
<dbReference type="InterPro" id="IPR001384">
    <property type="entry name" value="Peptidase_M35"/>
</dbReference>
<accession>A0A8K0WN12</accession>
<dbReference type="Proteomes" id="UP000813444">
    <property type="component" value="Unassembled WGS sequence"/>
</dbReference>
<proteinExistence type="inferred from homology"/>
<dbReference type="InterPro" id="IPR024079">
    <property type="entry name" value="MetalloPept_cat_dom_sf"/>
</dbReference>
<dbReference type="OrthoDB" id="412874at2759"/>
<evidence type="ECO:0000256" key="13">
    <source>
        <dbReference type="PIRSR" id="PIRSR601384-1"/>
    </source>
</evidence>
<evidence type="ECO:0000256" key="11">
    <source>
        <dbReference type="ARBA" id="ARBA00023049"/>
    </source>
</evidence>
<comment type="cofactor">
    <cofactor evidence="14 15">
        <name>Zn(2+)</name>
        <dbReference type="ChEBI" id="CHEBI:29105"/>
    </cofactor>
    <text evidence="14 15">Binds 1 zinc ion per subunit.</text>
</comment>
<evidence type="ECO:0000256" key="3">
    <source>
        <dbReference type="ARBA" id="ARBA00010279"/>
    </source>
</evidence>
<feature type="binding site" evidence="14">
    <location>
        <position position="308"/>
    </location>
    <ligand>
        <name>Zn(2+)</name>
        <dbReference type="ChEBI" id="CHEBI:29105"/>
        <note>catalytic</note>
    </ligand>
</feature>
<feature type="signal peptide" evidence="16">
    <location>
        <begin position="1"/>
        <end position="15"/>
    </location>
</feature>
<evidence type="ECO:0000313" key="19">
    <source>
        <dbReference type="Proteomes" id="UP000813444"/>
    </source>
</evidence>
<dbReference type="Gene3D" id="2.60.40.2970">
    <property type="match status" value="1"/>
</dbReference>
<dbReference type="Pfam" id="PF02102">
    <property type="entry name" value="Peptidase_M35"/>
    <property type="match status" value="1"/>
</dbReference>
<dbReference type="PRINTS" id="PR00768">
    <property type="entry name" value="DEUTEROLYSIN"/>
</dbReference>
<dbReference type="EC" id="3.4.24.39" evidence="15"/>
<evidence type="ECO:0000256" key="15">
    <source>
        <dbReference type="RuleBase" id="RU361126"/>
    </source>
</evidence>
<dbReference type="SUPFAM" id="SSF55486">
    <property type="entry name" value="Metalloproteases ('zincins'), catalytic domain"/>
    <property type="match status" value="1"/>
</dbReference>
<dbReference type="SMART" id="SM01351">
    <property type="entry name" value="Aspzincin_M35"/>
    <property type="match status" value="1"/>
</dbReference>
<keyword evidence="8 16" id="KW-0732">Signal</keyword>
<evidence type="ECO:0000259" key="17">
    <source>
        <dbReference type="SMART" id="SM01351"/>
    </source>
</evidence>
<feature type="domain" description="Lysine-specific metallo-endopeptidase" evidence="17">
    <location>
        <begin position="205"/>
        <end position="346"/>
    </location>
</feature>
<feature type="chain" id="PRO_5035480094" description="Neutral protease 2" evidence="16">
    <location>
        <begin position="16"/>
        <end position="352"/>
    </location>
</feature>
<keyword evidence="5 15" id="KW-0645">Protease</keyword>
<dbReference type="GO" id="GO:0046872">
    <property type="term" value="F:metal ion binding"/>
    <property type="evidence" value="ECO:0007669"/>
    <property type="project" value="UniProtKB-KW"/>
</dbReference>
<keyword evidence="10 14" id="KW-0862">Zinc</keyword>
<sequence length="352" mass="37352">MKFFTGALLASLANAASVELAKRDSPIDLSLELVGNTAIKAHLTNTGSESLKVLKTGSILDTLEVEKSDVFAGASKIDFDGVRVWVDYGALSEESFQVLEAGETVEIEFDVAIDHDLTSGGDFTINSVGALAYAEADSTAIAGTVSFNSNVISTHVDGEAAAKVRRDWHAQVEKRAVVQNDCTGTRRTAIVNALSNCRTLASTAATAASSGPAARLTEFYKSSTSATRSTVQGVFNRIVSECGSSTSGASRIYCTDIYPACSGGVVAYAVPALAYQVYCPLWFNNYAAMTSACRGISQAGVLLHEMTHLTSIRGTQDYNCYGYNCVRSLSAAQNINHADTYMYFAQAAYANC</sequence>
<keyword evidence="19" id="KW-1185">Reference proteome</keyword>
<evidence type="ECO:0000256" key="4">
    <source>
        <dbReference type="ARBA" id="ARBA00022525"/>
    </source>
</evidence>